<dbReference type="Proteomes" id="UP000237347">
    <property type="component" value="Unassembled WGS sequence"/>
</dbReference>
<keyword evidence="3" id="KW-0732">Signal</keyword>
<evidence type="ECO:0000256" key="2">
    <source>
        <dbReference type="ARBA" id="ARBA00022692"/>
    </source>
</evidence>
<dbReference type="Pfam" id="PF02966">
    <property type="entry name" value="DIM1"/>
    <property type="match status" value="1"/>
</dbReference>
<accession>A0AAW0JJA3</accession>
<dbReference type="Gene3D" id="3.80.10.10">
    <property type="entry name" value="Ribonuclease Inhibitor"/>
    <property type="match status" value="1"/>
</dbReference>
<dbReference type="PANTHER" id="PTHR48061:SF2">
    <property type="entry name" value="RECEPTOR LIKE PROTEIN 30-LIKE"/>
    <property type="match status" value="1"/>
</dbReference>
<sequence length="172" mass="19301">MGGAFQKKQDFIDVVEAIYRGAMKGKLIVNCPLPPERIPKYQLLYKDGLVDLNLCHNSIEGSVPASLFKLNLSTNLKDLYSVFAHYFCTCHGPTLLILSYLFQAINSMGKSMNQYAMLHLFYSNNFINGTIPQCIIAMSETLKALDLRRNNLAGKISDIFPSNCDLQTPNKK</sequence>
<dbReference type="InterPro" id="IPR046956">
    <property type="entry name" value="RLP23-like"/>
</dbReference>
<dbReference type="Pfam" id="PF00560">
    <property type="entry name" value="LRR_1"/>
    <property type="match status" value="2"/>
</dbReference>
<dbReference type="InterPro" id="IPR001611">
    <property type="entry name" value="Leu-rich_rpt"/>
</dbReference>
<dbReference type="SUPFAM" id="SSF52058">
    <property type="entry name" value="L domain-like"/>
    <property type="match status" value="1"/>
</dbReference>
<evidence type="ECO:0000256" key="3">
    <source>
        <dbReference type="ARBA" id="ARBA00022729"/>
    </source>
</evidence>
<evidence type="ECO:0000256" key="7">
    <source>
        <dbReference type="ARBA" id="ARBA00023180"/>
    </source>
</evidence>
<name>A0AAW0JJA3_QUESU</name>
<evidence type="ECO:0000256" key="1">
    <source>
        <dbReference type="ARBA" id="ARBA00004479"/>
    </source>
</evidence>
<dbReference type="Gene3D" id="3.40.30.10">
    <property type="entry name" value="Glutaredoxin"/>
    <property type="match status" value="1"/>
</dbReference>
<keyword evidence="5" id="KW-0472">Membrane</keyword>
<gene>
    <name evidence="8" type="primary">RLP12_1</name>
    <name evidence="8" type="ORF">CFP56_031589</name>
</gene>
<keyword evidence="6" id="KW-0675">Receptor</keyword>
<protein>
    <submittedName>
        <fullName evidence="8">Receptor-like protein 12</fullName>
    </submittedName>
</protein>
<keyword evidence="7" id="KW-0325">Glycoprotein</keyword>
<keyword evidence="2" id="KW-0812">Transmembrane</keyword>
<dbReference type="InterPro" id="IPR032675">
    <property type="entry name" value="LRR_dom_sf"/>
</dbReference>
<dbReference type="InterPro" id="IPR004123">
    <property type="entry name" value="Dim1"/>
</dbReference>
<comment type="subcellular location">
    <subcellularLocation>
        <location evidence="1">Membrane</location>
        <topology evidence="1">Single-pass type I membrane protein</topology>
    </subcellularLocation>
</comment>
<dbReference type="AlphaFoldDB" id="A0AAW0JJA3"/>
<keyword evidence="4" id="KW-1133">Transmembrane helix</keyword>
<keyword evidence="9" id="KW-1185">Reference proteome</keyword>
<evidence type="ECO:0000256" key="5">
    <source>
        <dbReference type="ARBA" id="ARBA00023136"/>
    </source>
</evidence>
<evidence type="ECO:0000256" key="4">
    <source>
        <dbReference type="ARBA" id="ARBA00022989"/>
    </source>
</evidence>
<comment type="caution">
    <text evidence="8">The sequence shown here is derived from an EMBL/GenBank/DDBJ whole genome shotgun (WGS) entry which is preliminary data.</text>
</comment>
<dbReference type="PANTHER" id="PTHR48061">
    <property type="entry name" value="LEUCINE-RICH REPEAT RECEPTOR PROTEIN KINASE EMS1-LIKE-RELATED"/>
    <property type="match status" value="1"/>
</dbReference>
<evidence type="ECO:0000313" key="9">
    <source>
        <dbReference type="Proteomes" id="UP000237347"/>
    </source>
</evidence>
<dbReference type="EMBL" id="PKMF04000533">
    <property type="protein sequence ID" value="KAK7826925.1"/>
    <property type="molecule type" value="Genomic_DNA"/>
</dbReference>
<dbReference type="GO" id="GO:0000398">
    <property type="term" value="P:mRNA splicing, via spliceosome"/>
    <property type="evidence" value="ECO:0007669"/>
    <property type="project" value="InterPro"/>
</dbReference>
<evidence type="ECO:0000256" key="6">
    <source>
        <dbReference type="ARBA" id="ARBA00023170"/>
    </source>
</evidence>
<reference evidence="8 9" key="1">
    <citation type="journal article" date="2018" name="Sci. Data">
        <title>The draft genome sequence of cork oak.</title>
        <authorList>
            <person name="Ramos A.M."/>
            <person name="Usie A."/>
            <person name="Barbosa P."/>
            <person name="Barros P.M."/>
            <person name="Capote T."/>
            <person name="Chaves I."/>
            <person name="Simoes F."/>
            <person name="Abreu I."/>
            <person name="Carrasquinho I."/>
            <person name="Faro C."/>
            <person name="Guimaraes J.B."/>
            <person name="Mendonca D."/>
            <person name="Nobrega F."/>
            <person name="Rodrigues L."/>
            <person name="Saibo N.J.M."/>
            <person name="Varela M.C."/>
            <person name="Egas C."/>
            <person name="Matos J."/>
            <person name="Miguel C.M."/>
            <person name="Oliveira M.M."/>
            <person name="Ricardo C.P."/>
            <person name="Goncalves S."/>
        </authorList>
    </citation>
    <scope>NUCLEOTIDE SEQUENCE [LARGE SCALE GENOMIC DNA]</scope>
    <source>
        <strain evidence="9">cv. HL8</strain>
    </source>
</reference>
<evidence type="ECO:0000313" key="8">
    <source>
        <dbReference type="EMBL" id="KAK7826925.1"/>
    </source>
</evidence>
<proteinExistence type="predicted"/>
<organism evidence="8 9">
    <name type="scientific">Quercus suber</name>
    <name type="common">Cork oak</name>
    <dbReference type="NCBI Taxonomy" id="58331"/>
    <lineage>
        <taxon>Eukaryota</taxon>
        <taxon>Viridiplantae</taxon>
        <taxon>Streptophyta</taxon>
        <taxon>Embryophyta</taxon>
        <taxon>Tracheophyta</taxon>
        <taxon>Spermatophyta</taxon>
        <taxon>Magnoliopsida</taxon>
        <taxon>eudicotyledons</taxon>
        <taxon>Gunneridae</taxon>
        <taxon>Pentapetalae</taxon>
        <taxon>rosids</taxon>
        <taxon>fabids</taxon>
        <taxon>Fagales</taxon>
        <taxon>Fagaceae</taxon>
        <taxon>Quercus</taxon>
    </lineage>
</organism>
<dbReference type="GO" id="GO:0046540">
    <property type="term" value="C:U4/U6 x U5 tri-snRNP complex"/>
    <property type="evidence" value="ECO:0007669"/>
    <property type="project" value="InterPro"/>
</dbReference>
<dbReference type="GO" id="GO:0016020">
    <property type="term" value="C:membrane"/>
    <property type="evidence" value="ECO:0007669"/>
    <property type="project" value="UniProtKB-SubCell"/>
</dbReference>